<comment type="caution">
    <text evidence="2">The sequence shown here is derived from an EMBL/GenBank/DDBJ whole genome shotgun (WGS) entry which is preliminary data.</text>
</comment>
<evidence type="ECO:0000256" key="1">
    <source>
        <dbReference type="SAM" id="MobiDB-lite"/>
    </source>
</evidence>
<feature type="region of interest" description="Disordered" evidence="1">
    <location>
        <begin position="1"/>
        <end position="47"/>
    </location>
</feature>
<proteinExistence type="predicted"/>
<evidence type="ECO:0000313" key="2">
    <source>
        <dbReference type="EMBL" id="OLP05997.1"/>
    </source>
</evidence>
<dbReference type="Proteomes" id="UP000185911">
    <property type="component" value="Unassembled WGS sequence"/>
</dbReference>
<reference evidence="2 3" key="1">
    <citation type="submission" date="2017-01" db="EMBL/GenBank/DDBJ databases">
        <title>Genome sequence of Rhodoferax antarcticus ANT.BR, a psychrophilic purple nonsulfur bacterium from an Antarctic microbial mat.</title>
        <authorList>
            <person name="Baker J."/>
            <person name="Riester C."/>
            <person name="Skinner B."/>
            <person name="Newell A."/>
            <person name="Swingley W."/>
            <person name="Madigan M."/>
            <person name="Jung D."/>
            <person name="Asao M."/>
            <person name="Chen M."/>
            <person name="Loughlin P."/>
            <person name="Pan H."/>
            <person name="Lin S."/>
            <person name="Li N."/>
            <person name="Shaw J."/>
            <person name="Prado M."/>
            <person name="Sherman C."/>
            <person name="Li X."/>
            <person name="Tang J."/>
            <person name="Blankenship R."/>
            <person name="Zhao T."/>
            <person name="Touchman J."/>
            <person name="Sattley M."/>
        </authorList>
    </citation>
    <scope>NUCLEOTIDE SEQUENCE [LARGE SCALE GENOMIC DNA]</scope>
    <source>
        <strain evidence="2 3">ANT.BR</strain>
    </source>
</reference>
<organism evidence="2 3">
    <name type="scientific">Rhodoferax antarcticus ANT.BR</name>
    <dbReference type="NCBI Taxonomy" id="1111071"/>
    <lineage>
        <taxon>Bacteria</taxon>
        <taxon>Pseudomonadati</taxon>
        <taxon>Pseudomonadota</taxon>
        <taxon>Betaproteobacteria</taxon>
        <taxon>Burkholderiales</taxon>
        <taxon>Comamonadaceae</taxon>
        <taxon>Rhodoferax</taxon>
    </lineage>
</organism>
<name>A0A1Q8YD98_9BURK</name>
<keyword evidence="3" id="KW-1185">Reference proteome</keyword>
<dbReference type="EMBL" id="MSYM01000013">
    <property type="protein sequence ID" value="OLP05997.1"/>
    <property type="molecule type" value="Genomic_DNA"/>
</dbReference>
<evidence type="ECO:0000313" key="3">
    <source>
        <dbReference type="Proteomes" id="UP000185911"/>
    </source>
</evidence>
<gene>
    <name evidence="2" type="ORF">BLL52_2227</name>
</gene>
<dbReference type="AlphaFoldDB" id="A0A1Q8YD98"/>
<protein>
    <submittedName>
        <fullName evidence="2">Uncharacterized protein</fullName>
    </submittedName>
</protein>
<sequence length="73" mass="7821">MQNPVQAASGSAVELKKRNPMDAAPRVQDAEKGARAQTISEQSDADADSAELLAQLATLKQLVQQDKQTNKSK</sequence>
<accession>A0A1Q8YD98</accession>